<dbReference type="InterPro" id="IPR001173">
    <property type="entry name" value="Glyco_trans_2-like"/>
</dbReference>
<organism evidence="3">
    <name type="scientific">mine drainage metagenome</name>
    <dbReference type="NCBI Taxonomy" id="410659"/>
    <lineage>
        <taxon>unclassified sequences</taxon>
        <taxon>metagenomes</taxon>
        <taxon>ecological metagenomes</taxon>
    </lineage>
</organism>
<accession>E6QEK3</accession>
<evidence type="ECO:0000256" key="1">
    <source>
        <dbReference type="SAM" id="Phobius"/>
    </source>
</evidence>
<feature type="domain" description="Glycosyltransferase 2-like" evidence="2">
    <location>
        <begin position="14"/>
        <end position="143"/>
    </location>
</feature>
<comment type="caution">
    <text evidence="3">The sequence shown here is derived from an EMBL/GenBank/DDBJ whole genome shotgun (WGS) entry which is preliminary data.</text>
</comment>
<evidence type="ECO:0000259" key="2">
    <source>
        <dbReference type="Pfam" id="PF00535"/>
    </source>
</evidence>
<proteinExistence type="predicted"/>
<reference evidence="3" key="1">
    <citation type="submission" date="2009-10" db="EMBL/GenBank/DDBJ databases">
        <title>Diversity of trophic interactions inside an arsenic-rich microbial ecosystem.</title>
        <authorList>
            <person name="Bertin P.N."/>
            <person name="Heinrich-Salmeron A."/>
            <person name="Pelletier E."/>
            <person name="Goulhen-Chollet F."/>
            <person name="Arsene-Ploetze F."/>
            <person name="Gallien S."/>
            <person name="Calteau A."/>
            <person name="Vallenet D."/>
            <person name="Casiot C."/>
            <person name="Chane-Woon-Ming B."/>
            <person name="Giloteaux L."/>
            <person name="Barakat M."/>
            <person name="Bonnefoy V."/>
            <person name="Bruneel O."/>
            <person name="Chandler M."/>
            <person name="Cleiss J."/>
            <person name="Duran R."/>
            <person name="Elbaz-Poulichet F."/>
            <person name="Fonknechten N."/>
            <person name="Lauga B."/>
            <person name="Mornico D."/>
            <person name="Ortet P."/>
            <person name="Schaeffer C."/>
            <person name="Siguier P."/>
            <person name="Alexander Thil Smith A."/>
            <person name="Van Dorsselaer A."/>
            <person name="Weissenbach J."/>
            <person name="Medigue C."/>
            <person name="Le Paslier D."/>
        </authorList>
    </citation>
    <scope>NUCLEOTIDE SEQUENCE</scope>
</reference>
<dbReference type="GO" id="GO:0016740">
    <property type="term" value="F:transferase activity"/>
    <property type="evidence" value="ECO:0007669"/>
    <property type="project" value="UniProtKB-KW"/>
</dbReference>
<dbReference type="EMBL" id="CABP01000128">
    <property type="protein sequence ID" value="CBI05629.1"/>
    <property type="molecule type" value="Genomic_DNA"/>
</dbReference>
<keyword evidence="1" id="KW-1133">Transmembrane helix</keyword>
<keyword evidence="3" id="KW-0808">Transferase</keyword>
<evidence type="ECO:0000313" key="3">
    <source>
        <dbReference type="EMBL" id="CBI05629.1"/>
    </source>
</evidence>
<gene>
    <name evidence="3" type="ORF">CARN5_0859</name>
</gene>
<dbReference type="Pfam" id="PF00535">
    <property type="entry name" value="Glycos_transf_2"/>
    <property type="match status" value="1"/>
</dbReference>
<feature type="transmembrane region" description="Helical" evidence="1">
    <location>
        <begin position="285"/>
        <end position="304"/>
    </location>
</feature>
<keyword evidence="1" id="KW-0812">Transmembrane</keyword>
<dbReference type="SUPFAM" id="SSF53448">
    <property type="entry name" value="Nucleotide-diphospho-sugar transferases"/>
    <property type="match status" value="1"/>
</dbReference>
<keyword evidence="1" id="KW-0472">Membrane</keyword>
<dbReference type="AlphaFoldDB" id="E6QEK3"/>
<dbReference type="InterPro" id="IPR029044">
    <property type="entry name" value="Nucleotide-diphossugar_trans"/>
</dbReference>
<protein>
    <submittedName>
        <fullName evidence="3">Putative Glycosyl transferase, group 2 family protein</fullName>
    </submittedName>
</protein>
<sequence>MMDADNAINPSQVTVVTVTYGDRRHLLEPVLRAALAQEVGKIIVVNNGTSWNVDALANAMGSKVIVLNMDGNVGSAGGYSEGIALAMETECKAIWLLDDDNLPKADCLKELLHATNLADSEKFVALAARPRFIANLTAFATKESFAKKSNYFLGFHVLEIPAKLKKLFTRSQPRNISTHCADINICIAPYGGMLFHKSLPYDIGLPKAELCLYADDSEYAWRMVHSSYSIRLICSAVVDDLDNWEHTFHRKFGITAWLDAPTFRLYYGMRNHIWFAFYRVCKNKMLFLFNGLIFFIILVSLGALQGKYRVITTIYDAAHDGLSSDLGENHKYLLPGNETKNRP</sequence>
<dbReference type="Gene3D" id="3.90.550.10">
    <property type="entry name" value="Spore Coat Polysaccharide Biosynthesis Protein SpsA, Chain A"/>
    <property type="match status" value="1"/>
</dbReference>
<name>E6QEK3_9ZZZZ</name>